<sequence>MNPFTRLPKFLKNYYVLFGLFFVIWMLFVDSNDVVSQIRMTRKLNDLQAEKEYYLEKKTEVLKDREELSTNTELLEKFARENYMMKKKSEDLYMIVIED</sequence>
<dbReference type="RefSeq" id="WP_068221292.1">
    <property type="nucleotide sequence ID" value="NZ_CP139724.1"/>
</dbReference>
<dbReference type="STRING" id="333140.AWW68_10870"/>
<proteinExistence type="predicted"/>
<accession>A0A150X9C6</accession>
<dbReference type="AlphaFoldDB" id="A0A150X9C6"/>
<dbReference type="EMBL" id="LRPC01000023">
    <property type="protein sequence ID" value="KYG75296.1"/>
    <property type="molecule type" value="Genomic_DNA"/>
</dbReference>
<dbReference type="Proteomes" id="UP000075606">
    <property type="component" value="Unassembled WGS sequence"/>
</dbReference>
<keyword evidence="1" id="KW-0812">Transmembrane</keyword>
<feature type="transmembrane region" description="Helical" evidence="1">
    <location>
        <begin position="14"/>
        <end position="35"/>
    </location>
</feature>
<keyword evidence="1" id="KW-1133">Transmembrane helix</keyword>
<name>A0A150X9C6_9BACT</name>
<keyword evidence="3" id="KW-1185">Reference proteome</keyword>
<dbReference type="OrthoDB" id="1467719at2"/>
<evidence type="ECO:0000313" key="2">
    <source>
        <dbReference type="EMBL" id="KYG75296.1"/>
    </source>
</evidence>
<comment type="caution">
    <text evidence="2">The sequence shown here is derived from an EMBL/GenBank/DDBJ whole genome shotgun (WGS) entry which is preliminary data.</text>
</comment>
<protein>
    <submittedName>
        <fullName evidence="2">Septum formation initiator</fullName>
    </submittedName>
</protein>
<organism evidence="2 3">
    <name type="scientific">Roseivirga spongicola</name>
    <dbReference type="NCBI Taxonomy" id="333140"/>
    <lineage>
        <taxon>Bacteria</taxon>
        <taxon>Pseudomonadati</taxon>
        <taxon>Bacteroidota</taxon>
        <taxon>Cytophagia</taxon>
        <taxon>Cytophagales</taxon>
        <taxon>Roseivirgaceae</taxon>
        <taxon>Roseivirga</taxon>
    </lineage>
</organism>
<keyword evidence="1" id="KW-0472">Membrane</keyword>
<reference evidence="2 3" key="1">
    <citation type="submission" date="2016-01" db="EMBL/GenBank/DDBJ databases">
        <title>Genome sequencing of Roseivirga spongicola UST030701-084.</title>
        <authorList>
            <person name="Selvaratnam C."/>
            <person name="Thevarajoo S."/>
            <person name="Goh K.M."/>
            <person name="Ee R."/>
            <person name="Chan K.-G."/>
            <person name="Chong C.S."/>
        </authorList>
    </citation>
    <scope>NUCLEOTIDE SEQUENCE [LARGE SCALE GENOMIC DNA]</scope>
    <source>
        <strain evidence="2 3">UST030701-084</strain>
    </source>
</reference>
<evidence type="ECO:0000256" key="1">
    <source>
        <dbReference type="SAM" id="Phobius"/>
    </source>
</evidence>
<evidence type="ECO:0000313" key="3">
    <source>
        <dbReference type="Proteomes" id="UP000075606"/>
    </source>
</evidence>
<gene>
    <name evidence="2" type="ORF">AWW68_10870</name>
</gene>